<dbReference type="GO" id="GO:0019064">
    <property type="term" value="P:fusion of virus membrane with host plasma membrane"/>
    <property type="evidence" value="ECO:0007669"/>
    <property type="project" value="InterPro"/>
</dbReference>
<keyword evidence="1" id="KW-0472">Membrane</keyword>
<dbReference type="GO" id="GO:0019031">
    <property type="term" value="C:viral envelope"/>
    <property type="evidence" value="ECO:0007669"/>
    <property type="project" value="InterPro"/>
</dbReference>
<dbReference type="GeneID" id="30999503"/>
<evidence type="ECO:0000256" key="1">
    <source>
        <dbReference type="SAM" id="Phobius"/>
    </source>
</evidence>
<dbReference type="InterPro" id="IPR002552">
    <property type="entry name" value="Spike_S2_CoV"/>
</dbReference>
<dbReference type="GO" id="GO:0055036">
    <property type="term" value="C:virion membrane"/>
    <property type="evidence" value="ECO:0007669"/>
    <property type="project" value="InterPro"/>
</dbReference>
<dbReference type="GO" id="GO:0016020">
    <property type="term" value="C:membrane"/>
    <property type="evidence" value="ECO:0007669"/>
    <property type="project" value="InterPro"/>
</dbReference>
<dbReference type="OrthoDB" id="19789at10239"/>
<keyword evidence="1" id="KW-1133">Transmembrane helix</keyword>
<organism evidence="3">
    <name type="scientific">Xinzhou toro-like virus</name>
    <dbReference type="NCBI Taxonomy" id="1923777"/>
    <lineage>
        <taxon>Viruses</taxon>
        <taxon>Riboviria</taxon>
        <taxon>Orthornavirae</taxon>
        <taxon>Pisuviricota</taxon>
        <taxon>Pisoniviricetes</taxon>
        <taxon>Nidovirales</taxon>
        <taxon>Tornidovirineae</taxon>
        <taxon>Tobaniviridae</taxon>
        <taxon>Serpentovirinae</taxon>
        <taxon>Infratovirus</taxon>
        <taxon>Xintolivirus</taxon>
        <taxon>Infratovirus hubeiense</taxon>
        <taxon>Infratovirus 1</taxon>
    </lineage>
</organism>
<dbReference type="GO" id="GO:0046813">
    <property type="term" value="P:receptor-mediated virion attachment to host cell"/>
    <property type="evidence" value="ECO:0007669"/>
    <property type="project" value="InterPro"/>
</dbReference>
<dbReference type="GO" id="GO:0075509">
    <property type="term" value="P:endocytosis involved in viral entry into host cell"/>
    <property type="evidence" value="ECO:0007669"/>
    <property type="project" value="InterPro"/>
</dbReference>
<reference evidence="3" key="1">
    <citation type="journal article" date="2016" name="Nature">
        <title>Redefining the invertebrate RNA virosphere.</title>
        <authorList>
            <person name="Shi M."/>
            <person name="Lin X.D."/>
            <person name="Tian J.H."/>
            <person name="Chen L.J."/>
            <person name="Chen X."/>
            <person name="Li C.X."/>
            <person name="Qin X.C."/>
            <person name="Li J."/>
            <person name="Cao J.P."/>
            <person name="Eden J.S."/>
            <person name="Buchmann J."/>
            <person name="Wang W."/>
            <person name="Xu J."/>
            <person name="Holmes E.C."/>
            <person name="Zhang Y.Z."/>
        </authorList>
    </citation>
    <scope>NUCLEOTIDE SEQUENCE [LARGE SCALE GENOMIC DNA]</scope>
    <source>
        <strain evidence="3">XZSJSC65757</strain>
    </source>
</reference>
<keyword evidence="1" id="KW-0812">Transmembrane</keyword>
<evidence type="ECO:0000313" key="3">
    <source>
        <dbReference type="EMBL" id="APG77354.1"/>
    </source>
</evidence>
<dbReference type="KEGG" id="vg:30999503"/>
<dbReference type="GO" id="GO:0039654">
    <property type="term" value="P:fusion of virus membrane with host endosome membrane"/>
    <property type="evidence" value="ECO:0007669"/>
    <property type="project" value="InterPro"/>
</dbReference>
<dbReference type="EMBL" id="KX883638">
    <property type="protein sequence ID" value="APG77354.1"/>
    <property type="molecule type" value="Genomic_RNA"/>
</dbReference>
<feature type="domain" description="Spike glycoprotein S2 coronavirus" evidence="2">
    <location>
        <begin position="431"/>
        <end position="911"/>
    </location>
</feature>
<evidence type="ECO:0000313" key="4">
    <source>
        <dbReference type="Proteomes" id="UP000203263"/>
    </source>
</evidence>
<dbReference type="RefSeq" id="YP_009344971.1">
    <property type="nucleotide sequence ID" value="NC_033700.1"/>
</dbReference>
<dbReference type="Proteomes" id="UP000203263">
    <property type="component" value="Segment"/>
</dbReference>
<proteinExistence type="predicted"/>
<feature type="transmembrane region" description="Helical" evidence="1">
    <location>
        <begin position="898"/>
        <end position="923"/>
    </location>
</feature>
<name>A0A1L3KJ06_9NIDO</name>
<accession>A0A1L3KJ06</accession>
<evidence type="ECO:0000259" key="2">
    <source>
        <dbReference type="Pfam" id="PF01601"/>
    </source>
</evidence>
<keyword evidence="4" id="KW-1185">Reference proteome</keyword>
<sequence>MYYWLVILIPTVLSANYDDWDKNICPPNRETFPASVNDYISLSNWLEGSGFSSQPIFGMDSFTNYRLLTKYPNNFPIATYQIQNITIKGVINPPLKKNPDMPFSKIRPQVAYPNLDCSQSQPYGLNLMKRCGKCYHIDECLFWAMYNCSVRGDDLKCKRTTKAPETHLKYYSTMQYYCFKGRLALSPVGNNEKVFATVIDKRSRYTPIFFKTKNCLGTKLEPVSYGYSSYFIPNTPKHFIFTFQCKCDNHCLMYFYATVYVVLADDVIVYDKYGYTRHPIESYVAQLDAKAEKFPSDAYGFLYNDDNTTFANNHWRSYTFRSKLKVVTYGYPGRYTSPYIYCVDYIPSDAVLPCETSNQSNYVFTTQHGKFAYQDEKVYTDPIFITPQLTIHPTLNSHQTPDGWLFNGSFAPGKFLNPDALPDLTDYQSNDYCFTDSFTPAVKLITVPRIQPIESLSCQNLCRGQSSTSSQTLCTTAELSSPLMQQCYSIVAQIRKLSGSKFKGNEFIPTSQIVNRTTFRTIKDFDPKLFVSNIKIQTFKTHNQISDRLRIFQHMFDVSDPSYGQYAVPVGDSWSNILGVFKEGMYNQDRDMSYMAAFPWLTAWRFGRQINALSYSISTLMQAYDGLVADLNTNLMVLQNAIKQSADQVVLNSRYINQLADTLSVFSHNTHQNLVALNLHLSTVEYMSAKLSQFSIVLASLENALLDYKIQLQLLNQRTENCNRGVESCMPFPGIYLAHQRLDTPSHHILLLSYMKPNCEPSQIDMYYCQDNVTYVAPYGCQFINRELEVIAPNATCDTPIKLLGCTYNQTSLFMMSFVTRPFTKLTPQEVPLHIVNYTDQLKPIDVEIFQANITTTLHEIKQIQTLSEFVNNTDQAWLDNVPEYGTPGWSIWDYLKLAGIILAVIIILPIIIGFLSLCLSCLKLIKKVA</sequence>
<protein>
    <submittedName>
        <fullName evidence="3">Putative glycoprotein</fullName>
    </submittedName>
</protein>
<dbReference type="Pfam" id="PF01601">
    <property type="entry name" value="CoV_S2"/>
    <property type="match status" value="1"/>
</dbReference>